<dbReference type="EMBL" id="JADNRY010000277">
    <property type="protein sequence ID" value="KAF9059822.1"/>
    <property type="molecule type" value="Genomic_DNA"/>
</dbReference>
<dbReference type="Proteomes" id="UP000772434">
    <property type="component" value="Unassembled WGS sequence"/>
</dbReference>
<keyword evidence="3" id="KW-1185">Reference proteome</keyword>
<name>A0A9P5TYZ2_9AGAR</name>
<proteinExistence type="predicted"/>
<gene>
    <name evidence="2" type="ORF">BDP27DRAFT_1371093</name>
</gene>
<dbReference type="AlphaFoldDB" id="A0A9P5TYZ2"/>
<comment type="caution">
    <text evidence="2">The sequence shown here is derived from an EMBL/GenBank/DDBJ whole genome shotgun (WGS) entry which is preliminary data.</text>
</comment>
<feature type="compositionally biased region" description="Polar residues" evidence="1">
    <location>
        <begin position="1"/>
        <end position="10"/>
    </location>
</feature>
<sequence>MANGSHTHYQYGSGMPLRSSSTRLSTMEKSARLTIRRGGANKTNAGLPFCPHSSQVAEKSRSPFGPDISIYGESVMQPAKMDYPPILRDFSILRSPSIEWMDLQTANLVAQGHLRSAWVRLIDPLSINVNRDAEFRGIVTRDMAYDKVPLQVDLADAYNWMIFSRVVVQERESDNTSTTLHQRERIILAHQIT</sequence>
<evidence type="ECO:0000313" key="2">
    <source>
        <dbReference type="EMBL" id="KAF9059822.1"/>
    </source>
</evidence>
<feature type="region of interest" description="Disordered" evidence="1">
    <location>
        <begin position="1"/>
        <end position="29"/>
    </location>
</feature>
<feature type="compositionally biased region" description="Polar residues" evidence="1">
    <location>
        <begin position="18"/>
        <end position="28"/>
    </location>
</feature>
<protein>
    <submittedName>
        <fullName evidence="2">Uncharacterized protein</fullName>
    </submittedName>
</protein>
<organism evidence="2 3">
    <name type="scientific">Rhodocollybia butyracea</name>
    <dbReference type="NCBI Taxonomy" id="206335"/>
    <lineage>
        <taxon>Eukaryota</taxon>
        <taxon>Fungi</taxon>
        <taxon>Dikarya</taxon>
        <taxon>Basidiomycota</taxon>
        <taxon>Agaricomycotina</taxon>
        <taxon>Agaricomycetes</taxon>
        <taxon>Agaricomycetidae</taxon>
        <taxon>Agaricales</taxon>
        <taxon>Marasmiineae</taxon>
        <taxon>Omphalotaceae</taxon>
        <taxon>Rhodocollybia</taxon>
    </lineage>
</organism>
<accession>A0A9P5TYZ2</accession>
<reference evidence="2" key="1">
    <citation type="submission" date="2020-11" db="EMBL/GenBank/DDBJ databases">
        <authorList>
            <consortium name="DOE Joint Genome Institute"/>
            <person name="Ahrendt S."/>
            <person name="Riley R."/>
            <person name="Andreopoulos W."/>
            <person name="Labutti K."/>
            <person name="Pangilinan J."/>
            <person name="Ruiz-Duenas F.J."/>
            <person name="Barrasa J.M."/>
            <person name="Sanchez-Garcia M."/>
            <person name="Camarero S."/>
            <person name="Miyauchi S."/>
            <person name="Serrano A."/>
            <person name="Linde D."/>
            <person name="Babiker R."/>
            <person name="Drula E."/>
            <person name="Ayuso-Fernandez I."/>
            <person name="Pacheco R."/>
            <person name="Padilla G."/>
            <person name="Ferreira P."/>
            <person name="Barriuso J."/>
            <person name="Kellner H."/>
            <person name="Castanera R."/>
            <person name="Alfaro M."/>
            <person name="Ramirez L."/>
            <person name="Pisabarro A.G."/>
            <person name="Kuo A."/>
            <person name="Tritt A."/>
            <person name="Lipzen A."/>
            <person name="He G."/>
            <person name="Yan M."/>
            <person name="Ng V."/>
            <person name="Cullen D."/>
            <person name="Martin F."/>
            <person name="Rosso M.-N."/>
            <person name="Henrissat B."/>
            <person name="Hibbett D."/>
            <person name="Martinez A.T."/>
            <person name="Grigoriev I.V."/>
        </authorList>
    </citation>
    <scope>NUCLEOTIDE SEQUENCE</scope>
    <source>
        <strain evidence="2">AH 40177</strain>
    </source>
</reference>
<evidence type="ECO:0000256" key="1">
    <source>
        <dbReference type="SAM" id="MobiDB-lite"/>
    </source>
</evidence>
<evidence type="ECO:0000313" key="3">
    <source>
        <dbReference type="Proteomes" id="UP000772434"/>
    </source>
</evidence>